<evidence type="ECO:0000313" key="2">
    <source>
        <dbReference type="EMBL" id="RKE94263.1"/>
    </source>
</evidence>
<dbReference type="Pfam" id="PF00226">
    <property type="entry name" value="DnaJ"/>
    <property type="match status" value="1"/>
</dbReference>
<dbReference type="FunFam" id="2.60.260.20:FF:000013">
    <property type="entry name" value="DnaJ subfamily B member 11"/>
    <property type="match status" value="1"/>
</dbReference>
<evidence type="ECO:0000259" key="1">
    <source>
        <dbReference type="PROSITE" id="PS50076"/>
    </source>
</evidence>
<dbReference type="PROSITE" id="PS00636">
    <property type="entry name" value="DNAJ_1"/>
    <property type="match status" value="1"/>
</dbReference>
<sequence>MNSDPYEALGLTKSAKADEIKKAYRKLVRSSHPDLHPDDRAAEDRFKAISAAYEILKDPETRARYDAGEIDGLGAERPQRQYYRDFADAPDNSYQQRRGFEGGGDPADIFAEILRNRTRGGAGSEYGSRGFSAAGPDARYTLQVSFLDAVRGGETRITLPDGANLAVKIPQGLEDGQTLRLRGKGGPGYGGGPAGDALVTVMVHSHGLFRRVGDDIELVLPITFDEAILGGKVTVPTIDGPVGLMIPAGASSGRVLRLRGRGVGRAGRKTKGDQKVELKIMVPKETDVGLKEFLTDWRKSHAFDPRADLMKGAAT</sequence>
<dbReference type="GO" id="GO:0042026">
    <property type="term" value="P:protein refolding"/>
    <property type="evidence" value="ECO:0007669"/>
    <property type="project" value="TreeGrafter"/>
</dbReference>
<dbReference type="PROSITE" id="PS50076">
    <property type="entry name" value="DNAJ_2"/>
    <property type="match status" value="1"/>
</dbReference>
<gene>
    <name evidence="2" type="ORF">C8N30_3383</name>
</gene>
<dbReference type="SMART" id="SM00271">
    <property type="entry name" value="DnaJ"/>
    <property type="match status" value="1"/>
</dbReference>
<dbReference type="InterPro" id="IPR002939">
    <property type="entry name" value="DnaJ_C"/>
</dbReference>
<organism evidence="2 3">
    <name type="scientific">Sulfitobacter guttiformis</name>
    <dbReference type="NCBI Taxonomy" id="74349"/>
    <lineage>
        <taxon>Bacteria</taxon>
        <taxon>Pseudomonadati</taxon>
        <taxon>Pseudomonadota</taxon>
        <taxon>Alphaproteobacteria</taxon>
        <taxon>Rhodobacterales</taxon>
        <taxon>Roseobacteraceae</taxon>
        <taxon>Sulfitobacter</taxon>
    </lineage>
</organism>
<dbReference type="PANTHER" id="PTHR43096:SF10">
    <property type="entry name" value="CHAPERONE PROTEIN DNAJ A6, CHLOROPLASTIC"/>
    <property type="match status" value="1"/>
</dbReference>
<name>A0A420DJ58_9RHOB</name>
<accession>A0A420DJ58</accession>
<comment type="caution">
    <text evidence="2">The sequence shown here is derived from an EMBL/GenBank/DDBJ whole genome shotgun (WGS) entry which is preliminary data.</text>
</comment>
<dbReference type="SUPFAM" id="SSF49493">
    <property type="entry name" value="HSP40/DnaJ peptide-binding domain"/>
    <property type="match status" value="2"/>
</dbReference>
<dbReference type="InterPro" id="IPR008971">
    <property type="entry name" value="HSP40/DnaJ_pept-bd"/>
</dbReference>
<dbReference type="SUPFAM" id="SSF46565">
    <property type="entry name" value="Chaperone J-domain"/>
    <property type="match status" value="1"/>
</dbReference>
<dbReference type="GO" id="GO:0005737">
    <property type="term" value="C:cytoplasm"/>
    <property type="evidence" value="ECO:0007669"/>
    <property type="project" value="TreeGrafter"/>
</dbReference>
<keyword evidence="3" id="KW-1185">Reference proteome</keyword>
<dbReference type="GO" id="GO:0051082">
    <property type="term" value="F:unfolded protein binding"/>
    <property type="evidence" value="ECO:0007669"/>
    <property type="project" value="InterPro"/>
</dbReference>
<dbReference type="InterPro" id="IPR036869">
    <property type="entry name" value="J_dom_sf"/>
</dbReference>
<dbReference type="OrthoDB" id="9779889at2"/>
<dbReference type="STRING" id="1443111.Z949_1100"/>
<evidence type="ECO:0000313" key="3">
    <source>
        <dbReference type="Proteomes" id="UP000284407"/>
    </source>
</evidence>
<dbReference type="CDD" id="cd10747">
    <property type="entry name" value="DnaJ_C"/>
    <property type="match status" value="1"/>
</dbReference>
<dbReference type="CDD" id="cd06257">
    <property type="entry name" value="DnaJ"/>
    <property type="match status" value="1"/>
</dbReference>
<dbReference type="InterPro" id="IPR001623">
    <property type="entry name" value="DnaJ_domain"/>
</dbReference>
<proteinExistence type="predicted"/>
<dbReference type="Proteomes" id="UP000284407">
    <property type="component" value="Unassembled WGS sequence"/>
</dbReference>
<dbReference type="Pfam" id="PF01556">
    <property type="entry name" value="DnaJ_C"/>
    <property type="match status" value="1"/>
</dbReference>
<dbReference type="RefSeq" id="WP_025061703.1">
    <property type="nucleotide sequence ID" value="NZ_RAQK01000002.1"/>
</dbReference>
<dbReference type="PRINTS" id="PR00625">
    <property type="entry name" value="JDOMAIN"/>
</dbReference>
<dbReference type="InterPro" id="IPR018253">
    <property type="entry name" value="DnaJ_domain_CS"/>
</dbReference>
<feature type="domain" description="J" evidence="1">
    <location>
        <begin position="4"/>
        <end position="69"/>
    </location>
</feature>
<reference evidence="2 3" key="1">
    <citation type="submission" date="2018-09" db="EMBL/GenBank/DDBJ databases">
        <title>Genomic Encyclopedia of Archaeal and Bacterial Type Strains, Phase II (KMG-II): from individual species to whole genera.</title>
        <authorList>
            <person name="Goeker M."/>
        </authorList>
    </citation>
    <scope>NUCLEOTIDE SEQUENCE [LARGE SCALE GENOMIC DNA]</scope>
    <source>
        <strain evidence="2 3">DSM 11458</strain>
    </source>
</reference>
<dbReference type="EMBL" id="RAQK01000002">
    <property type="protein sequence ID" value="RKE94263.1"/>
    <property type="molecule type" value="Genomic_DNA"/>
</dbReference>
<dbReference type="Gene3D" id="2.60.260.20">
    <property type="entry name" value="Urease metallochaperone UreE, N-terminal domain"/>
    <property type="match status" value="2"/>
</dbReference>
<dbReference type="Gene3D" id="1.10.287.110">
    <property type="entry name" value="DnaJ domain"/>
    <property type="match status" value="1"/>
</dbReference>
<protein>
    <submittedName>
        <fullName evidence="2">DnaJ-class molecular chaperone</fullName>
    </submittedName>
</protein>
<dbReference type="PANTHER" id="PTHR43096">
    <property type="entry name" value="DNAJ HOMOLOG 1, MITOCHONDRIAL-RELATED"/>
    <property type="match status" value="1"/>
</dbReference>
<dbReference type="AlphaFoldDB" id="A0A420DJ58"/>